<sequence length="188" mass="21675">MEKKKSFIIYYLLLCEGTTEYNLFAYITRNKFRGLFDKSNIKFSDRVQIVKSNVSQGKLNGAGTISSFKAKYDSIKKKYSGQTLFFVLDKDLDDSSRIETMIQAGGDIVQFLICNSEHLLLKLAGKSPKEPSDFITLKDFRDYCKAEFLKQFGKDAPRFKDFDFDLVFNNCTEDEIRANFTELFATTE</sequence>
<accession>A0A0G0XR95</accession>
<evidence type="ECO:0000313" key="1">
    <source>
        <dbReference type="EMBL" id="KKR99435.1"/>
    </source>
</evidence>
<reference evidence="1 2" key="1">
    <citation type="journal article" date="2015" name="Nature">
        <title>rRNA introns, odd ribosomes, and small enigmatic genomes across a large radiation of phyla.</title>
        <authorList>
            <person name="Brown C.T."/>
            <person name="Hug L.A."/>
            <person name="Thomas B.C."/>
            <person name="Sharon I."/>
            <person name="Castelle C.J."/>
            <person name="Singh A."/>
            <person name="Wilkins M.J."/>
            <person name="Williams K.H."/>
            <person name="Banfield J.F."/>
        </authorList>
    </citation>
    <scope>NUCLEOTIDE SEQUENCE [LARGE SCALE GENOMIC DNA]</scope>
</reference>
<dbReference type="EMBL" id="LCAW01000006">
    <property type="protein sequence ID" value="KKR99435.1"/>
    <property type="molecule type" value="Genomic_DNA"/>
</dbReference>
<comment type="caution">
    <text evidence="1">The sequence shown here is derived from an EMBL/GenBank/DDBJ whole genome shotgun (WGS) entry which is preliminary data.</text>
</comment>
<gene>
    <name evidence="1" type="ORF">UU50_C0006G0038</name>
</gene>
<protein>
    <submittedName>
        <fullName evidence="1">Uncharacterized protein</fullName>
    </submittedName>
</protein>
<dbReference type="Proteomes" id="UP000033930">
    <property type="component" value="Unassembled WGS sequence"/>
</dbReference>
<organism evidence="1 2">
    <name type="scientific">Candidatus Uhrbacteria bacterium GW2011_GWC1_41_20</name>
    <dbReference type="NCBI Taxonomy" id="1618983"/>
    <lineage>
        <taxon>Bacteria</taxon>
        <taxon>Candidatus Uhriibacteriota</taxon>
    </lineage>
</organism>
<evidence type="ECO:0000313" key="2">
    <source>
        <dbReference type="Proteomes" id="UP000033930"/>
    </source>
</evidence>
<dbReference type="AlphaFoldDB" id="A0A0G0XR95"/>
<proteinExistence type="predicted"/>
<name>A0A0G0XR95_9BACT</name>